<keyword evidence="3" id="KW-1185">Reference proteome</keyword>
<protein>
    <submittedName>
        <fullName evidence="2">Uncharacterized protein</fullName>
    </submittedName>
</protein>
<sequence>MIPITLSSPSPPPSLSLLSSTPRHPWALSGPSRHICSLQPRPTLSALPLPPAPMAWEVSGSSRARETLLFKFGLRSFQHSPDSTACIGLGSGGDGEGCGRGQVVSVGPGVNPRSWGGPCSPAHRTPQLPDETSPEACSPWEQAALSALGGWVSESGVKSSVGAAETGQGLLLSFYNIFTRS</sequence>
<accession>A0A7J7TTU6</accession>
<evidence type="ECO:0000313" key="3">
    <source>
        <dbReference type="Proteomes" id="UP000527355"/>
    </source>
</evidence>
<proteinExistence type="predicted"/>
<comment type="caution">
    <text evidence="2">The sequence shown here is derived from an EMBL/GenBank/DDBJ whole genome shotgun (WGS) entry which is preliminary data.</text>
</comment>
<evidence type="ECO:0000256" key="1">
    <source>
        <dbReference type="SAM" id="MobiDB-lite"/>
    </source>
</evidence>
<reference evidence="2 3" key="1">
    <citation type="journal article" date="2020" name="Nature">
        <title>Six reference-quality genomes reveal evolution of bat adaptations.</title>
        <authorList>
            <person name="Jebb D."/>
            <person name="Huang Z."/>
            <person name="Pippel M."/>
            <person name="Hughes G.M."/>
            <person name="Lavrichenko K."/>
            <person name="Devanna P."/>
            <person name="Winkler S."/>
            <person name="Jermiin L.S."/>
            <person name="Skirmuntt E.C."/>
            <person name="Katzourakis A."/>
            <person name="Burkitt-Gray L."/>
            <person name="Ray D.A."/>
            <person name="Sullivan K.A.M."/>
            <person name="Roscito J.G."/>
            <person name="Kirilenko B.M."/>
            <person name="Davalos L.M."/>
            <person name="Corthals A.P."/>
            <person name="Power M.L."/>
            <person name="Jones G."/>
            <person name="Ransome R.D."/>
            <person name="Dechmann D.K.N."/>
            <person name="Locatelli A.G."/>
            <person name="Puechmaille S.J."/>
            <person name="Fedrigo O."/>
            <person name="Jarvis E.D."/>
            <person name="Hiller M."/>
            <person name="Vernes S.C."/>
            <person name="Myers E.W."/>
            <person name="Teeling E.C."/>
        </authorList>
    </citation>
    <scope>NUCLEOTIDE SEQUENCE [LARGE SCALE GENOMIC DNA]</scope>
    <source>
        <strain evidence="2">MMyoMyo1</strain>
        <tissue evidence="2">Flight muscle</tissue>
    </source>
</reference>
<gene>
    <name evidence="2" type="ORF">mMyoMyo1_008994</name>
</gene>
<evidence type="ECO:0000313" key="2">
    <source>
        <dbReference type="EMBL" id="KAF6304015.1"/>
    </source>
</evidence>
<dbReference type="EMBL" id="JABWUV010000015">
    <property type="protein sequence ID" value="KAF6304015.1"/>
    <property type="molecule type" value="Genomic_DNA"/>
</dbReference>
<feature type="region of interest" description="Disordered" evidence="1">
    <location>
        <begin position="1"/>
        <end position="21"/>
    </location>
</feature>
<name>A0A7J7TTU6_MYOMY</name>
<dbReference type="AlphaFoldDB" id="A0A7J7TTU6"/>
<feature type="region of interest" description="Disordered" evidence="1">
    <location>
        <begin position="112"/>
        <end position="134"/>
    </location>
</feature>
<dbReference type="Proteomes" id="UP000527355">
    <property type="component" value="Unassembled WGS sequence"/>
</dbReference>
<organism evidence="2 3">
    <name type="scientific">Myotis myotis</name>
    <name type="common">Greater mouse-eared bat</name>
    <name type="synonym">Vespertilio myotis</name>
    <dbReference type="NCBI Taxonomy" id="51298"/>
    <lineage>
        <taxon>Eukaryota</taxon>
        <taxon>Metazoa</taxon>
        <taxon>Chordata</taxon>
        <taxon>Craniata</taxon>
        <taxon>Vertebrata</taxon>
        <taxon>Euteleostomi</taxon>
        <taxon>Mammalia</taxon>
        <taxon>Eutheria</taxon>
        <taxon>Laurasiatheria</taxon>
        <taxon>Chiroptera</taxon>
        <taxon>Yangochiroptera</taxon>
        <taxon>Vespertilionidae</taxon>
        <taxon>Myotis</taxon>
    </lineage>
</organism>